<dbReference type="InterPro" id="IPR027417">
    <property type="entry name" value="P-loop_NTPase"/>
</dbReference>
<dbReference type="FunFam" id="1.20.120.1080:FF:000002">
    <property type="entry name" value="Putative ATP-dependent RNA helicase DHX36"/>
    <property type="match status" value="1"/>
</dbReference>
<dbReference type="SMART" id="SM00490">
    <property type="entry name" value="HELICc"/>
    <property type="match status" value="1"/>
</dbReference>
<name>A0A0C3G029_PILCF</name>
<dbReference type="InterPro" id="IPR007502">
    <property type="entry name" value="Helicase-assoc_dom"/>
</dbReference>
<feature type="region of interest" description="Disordered" evidence="7">
    <location>
        <begin position="1"/>
        <end position="74"/>
    </location>
</feature>
<dbReference type="InterPro" id="IPR001650">
    <property type="entry name" value="Helicase_C-like"/>
</dbReference>
<dbReference type="Gene3D" id="3.40.50.300">
    <property type="entry name" value="P-loop containing nucleotide triphosphate hydrolases"/>
    <property type="match status" value="2"/>
</dbReference>
<keyword evidence="11" id="KW-1185">Reference proteome</keyword>
<evidence type="ECO:0000256" key="6">
    <source>
        <dbReference type="ARBA" id="ARBA00047984"/>
    </source>
</evidence>
<dbReference type="Pfam" id="PF21010">
    <property type="entry name" value="HA2_C"/>
    <property type="match status" value="1"/>
</dbReference>
<feature type="compositionally biased region" description="Polar residues" evidence="7">
    <location>
        <begin position="52"/>
        <end position="64"/>
    </location>
</feature>
<dbReference type="HOGENOM" id="CLU_001832_1_3_1"/>
<evidence type="ECO:0000256" key="4">
    <source>
        <dbReference type="ARBA" id="ARBA00022806"/>
    </source>
</evidence>
<feature type="region of interest" description="Disordered" evidence="7">
    <location>
        <begin position="369"/>
        <end position="398"/>
    </location>
</feature>
<sequence>MVKKKKTQLKPVARGFATTSVPKKAVLEDDAEGSTSAAGSLEEDVQKADTGPASSTPHLQQAQTDDFDPGKAEEQSLQNLVDRLQSTTEKDIVRTIKAIEIDRRFSKTLPRFDLDPALTEPILTLARESDLAEGMTVNEPSPGKKPLDEPEDKAIARLGITYGVLRRLGFSEARVNECLNAINGVDLEDAYEWVSCRLIELHDSLLILVSQLYMHCTEEELGDKTEFLVPPTPTSARMVSRLDANAPAFVPSPTPNMLATNISDRDQAALKSRVLAGFDSNSSSERESPDIDDPNVEYVRLKLQIANFTSHRRPGDKKDISVLKDLSARLDAVKKHYFFDEKDAEARYQTEREKEDAFALQSRLRGLGNGNLASEDAPASKLSKKRPPDIQPLKASPAPPIVSDLFDDDSDMSTGMFDILDQLPDSLTNDGVTVHIRDMALPKHWSGRTPKTLLLETVAKADRYAAVTYSIISGSSRAKRAAVHIRSEGSKCGEWKMEDVACHDETQAEAYIATVALHALTFPLTDGFQAGSSSAPGSQTFFRLLPAVFRDLWDELEAARKIRDDAINRSVWARLRTIVEPKVDLSQKLNDKGVKQLLDVKENIALKLPIQTNELTSDQLIAGFQARQASPAYQEMLFQRNRLPIAEYRDEIISHLERSQILVLSGETGCGKSTQVPAFILEDQLSQGKPCKIYCTEPRRISAISLAQRVSRELGDAPGVVGTMSSLVGYSIRLESNTSRNTRLAFVTNGIALRMLEGGTGQGGHGTAFDEITHIIIDEVHERTIESDFLLIVLKSLLAQRSDLKVILMSATVDAEKISDFFGGCPTLHVPGRTFPVDVRYLEDAVEYTKWSISETSPFARRCQSFYLLYLSIRSYIGIAVHDKFYRTKARADWSEDNTARDDEDDEDVQENVKLEKRYSPETAATINLLDERLIPYDLIIRLLERLCFEDADYVAYSSAILVFMPGMGEIRRLNDMLGEHVLFGTSADFKIYPLHSTLSSENQGAVFDIPPAGTRKIVIATNIAETGITIPDITCVIDTGKYREMRFVLLRRLLIINMSELFVDLTRSGKSVVLWKHLLLKAMLLRGADVLDEYKMVDNPLPEMMRLSLSDLALRIKILKIKIGTSIEDVLSRALDPPASINIQRAISALVEVRALTPSEDITPMGRLLSKLPTDVHLGKFLLTAALFRCLDPALTIAAALNAKSPFVSPFGLEERADLAKNSFRVDNSDFLTIHNAFASWRRASANPGFVRKFCRDNFLSHQNLQQIEELRQQFLGYLIDSSFIQVDRSFVRELSRARYSRNRTRFVTLPTELDCNSANTALVNASLTAGLYPKVLAIDPTNRQMRTITNNQPAAFHPSSVNFRKNALDFGVHHLSYFTLMHSKKLYAWETGPIDDTSMLLLCGECDFKLISNSAFIDRKVKFHISPKSNVATKILRSHLGSILAQQFRGKPLSESQSLWFEMALMVLGKTRIEAAEGDEHLPMGVVNRLVLSNRTF</sequence>
<dbReference type="EC" id="3.6.4.13" evidence="1"/>
<keyword evidence="5" id="KW-0067">ATP-binding</keyword>
<dbReference type="Proteomes" id="UP000054166">
    <property type="component" value="Unassembled WGS sequence"/>
</dbReference>
<dbReference type="FunCoup" id="A0A0C3G029">
    <property type="interactions" value="402"/>
</dbReference>
<keyword evidence="3" id="KW-0378">Hydrolase</keyword>
<evidence type="ECO:0000256" key="3">
    <source>
        <dbReference type="ARBA" id="ARBA00022801"/>
    </source>
</evidence>
<dbReference type="SMART" id="SM00487">
    <property type="entry name" value="DEXDc"/>
    <property type="match status" value="1"/>
</dbReference>
<evidence type="ECO:0000259" key="8">
    <source>
        <dbReference type="PROSITE" id="PS51192"/>
    </source>
</evidence>
<protein>
    <recommendedName>
        <fullName evidence="1">RNA helicase</fullName>
        <ecNumber evidence="1">3.6.4.13</ecNumber>
    </recommendedName>
</protein>
<comment type="catalytic activity">
    <reaction evidence="6">
        <text>ATP + H2O = ADP + phosphate + H(+)</text>
        <dbReference type="Rhea" id="RHEA:13065"/>
        <dbReference type="ChEBI" id="CHEBI:15377"/>
        <dbReference type="ChEBI" id="CHEBI:15378"/>
        <dbReference type="ChEBI" id="CHEBI:30616"/>
        <dbReference type="ChEBI" id="CHEBI:43474"/>
        <dbReference type="ChEBI" id="CHEBI:456216"/>
        <dbReference type="EC" id="3.6.4.13"/>
    </reaction>
</comment>
<dbReference type="EMBL" id="KN832985">
    <property type="protein sequence ID" value="KIM85394.1"/>
    <property type="molecule type" value="Genomic_DNA"/>
</dbReference>
<dbReference type="GO" id="GO:0016787">
    <property type="term" value="F:hydrolase activity"/>
    <property type="evidence" value="ECO:0007669"/>
    <property type="project" value="UniProtKB-KW"/>
</dbReference>
<dbReference type="Pfam" id="PF00271">
    <property type="entry name" value="Helicase_C"/>
    <property type="match status" value="1"/>
</dbReference>
<dbReference type="InterPro" id="IPR011709">
    <property type="entry name" value="DEAD-box_helicase_OB_fold"/>
</dbReference>
<dbReference type="GO" id="GO:0003724">
    <property type="term" value="F:RNA helicase activity"/>
    <property type="evidence" value="ECO:0007669"/>
    <property type="project" value="UniProtKB-EC"/>
</dbReference>
<dbReference type="GO" id="GO:0005524">
    <property type="term" value="F:ATP binding"/>
    <property type="evidence" value="ECO:0007669"/>
    <property type="project" value="UniProtKB-KW"/>
</dbReference>
<dbReference type="Pfam" id="PF00270">
    <property type="entry name" value="DEAD"/>
    <property type="match status" value="1"/>
</dbReference>
<evidence type="ECO:0000313" key="11">
    <source>
        <dbReference type="Proteomes" id="UP000054166"/>
    </source>
</evidence>
<dbReference type="OrthoDB" id="5600252at2759"/>
<evidence type="ECO:0000256" key="1">
    <source>
        <dbReference type="ARBA" id="ARBA00012552"/>
    </source>
</evidence>
<dbReference type="GO" id="GO:0003723">
    <property type="term" value="F:RNA binding"/>
    <property type="evidence" value="ECO:0007669"/>
    <property type="project" value="TreeGrafter"/>
</dbReference>
<accession>A0A0C3G029</accession>
<reference evidence="10 11" key="1">
    <citation type="submission" date="2014-04" db="EMBL/GenBank/DDBJ databases">
        <authorList>
            <consortium name="DOE Joint Genome Institute"/>
            <person name="Kuo A."/>
            <person name="Tarkka M."/>
            <person name="Buscot F."/>
            <person name="Kohler A."/>
            <person name="Nagy L.G."/>
            <person name="Floudas D."/>
            <person name="Copeland A."/>
            <person name="Barry K.W."/>
            <person name="Cichocki N."/>
            <person name="Veneault-Fourrey C."/>
            <person name="LaButti K."/>
            <person name="Lindquist E.A."/>
            <person name="Lipzen A."/>
            <person name="Lundell T."/>
            <person name="Morin E."/>
            <person name="Murat C."/>
            <person name="Sun H."/>
            <person name="Tunlid A."/>
            <person name="Henrissat B."/>
            <person name="Grigoriev I.V."/>
            <person name="Hibbett D.S."/>
            <person name="Martin F."/>
            <person name="Nordberg H.P."/>
            <person name="Cantor M.N."/>
            <person name="Hua S.X."/>
        </authorList>
    </citation>
    <scope>NUCLEOTIDE SEQUENCE [LARGE SCALE GENOMIC DNA]</scope>
    <source>
        <strain evidence="10 11">F 1598</strain>
    </source>
</reference>
<proteinExistence type="predicted"/>
<feature type="domain" description="Helicase ATP-binding" evidence="8">
    <location>
        <begin position="653"/>
        <end position="831"/>
    </location>
</feature>
<gene>
    <name evidence="10" type="ORF">PILCRDRAFT_66398</name>
</gene>
<feature type="domain" description="Helicase C-terminal" evidence="9">
    <location>
        <begin position="949"/>
        <end position="1121"/>
    </location>
</feature>
<keyword evidence="2" id="KW-0547">Nucleotide-binding</keyword>
<dbReference type="InParanoid" id="A0A0C3G029"/>
<dbReference type="SMART" id="SM00847">
    <property type="entry name" value="HA2"/>
    <property type="match status" value="1"/>
</dbReference>
<dbReference type="CDD" id="cd17917">
    <property type="entry name" value="DEXHc_RHA-like"/>
    <property type="match status" value="1"/>
</dbReference>
<dbReference type="PROSITE" id="PS51192">
    <property type="entry name" value="HELICASE_ATP_BIND_1"/>
    <property type="match status" value="1"/>
</dbReference>
<dbReference type="Pfam" id="PF07717">
    <property type="entry name" value="OB_NTP_bind"/>
    <property type="match status" value="1"/>
</dbReference>
<evidence type="ECO:0000313" key="10">
    <source>
        <dbReference type="EMBL" id="KIM85394.1"/>
    </source>
</evidence>
<organism evidence="10 11">
    <name type="scientific">Piloderma croceum (strain F 1598)</name>
    <dbReference type="NCBI Taxonomy" id="765440"/>
    <lineage>
        <taxon>Eukaryota</taxon>
        <taxon>Fungi</taxon>
        <taxon>Dikarya</taxon>
        <taxon>Basidiomycota</taxon>
        <taxon>Agaricomycotina</taxon>
        <taxon>Agaricomycetes</taxon>
        <taxon>Agaricomycetidae</taxon>
        <taxon>Atheliales</taxon>
        <taxon>Atheliaceae</taxon>
        <taxon>Piloderma</taxon>
    </lineage>
</organism>
<evidence type="ECO:0000256" key="2">
    <source>
        <dbReference type="ARBA" id="ARBA00022741"/>
    </source>
</evidence>
<dbReference type="InterPro" id="IPR011545">
    <property type="entry name" value="DEAD/DEAH_box_helicase_dom"/>
</dbReference>
<dbReference type="PANTHER" id="PTHR18934:SF145">
    <property type="entry name" value="ATP-DEPENDENT RNA HELICASE DHX57-RELATED"/>
    <property type="match status" value="1"/>
</dbReference>
<dbReference type="PANTHER" id="PTHR18934">
    <property type="entry name" value="ATP-DEPENDENT RNA HELICASE"/>
    <property type="match status" value="1"/>
</dbReference>
<evidence type="ECO:0000256" key="5">
    <source>
        <dbReference type="ARBA" id="ARBA00022840"/>
    </source>
</evidence>
<dbReference type="FunFam" id="3.40.50.300:FF:000500">
    <property type="entry name" value="ATP-dependent RNA helicase DHX29"/>
    <property type="match status" value="1"/>
</dbReference>
<dbReference type="InterPro" id="IPR014001">
    <property type="entry name" value="Helicase_ATP-bd"/>
</dbReference>
<dbReference type="STRING" id="765440.A0A0C3G029"/>
<reference evidence="11" key="2">
    <citation type="submission" date="2015-01" db="EMBL/GenBank/DDBJ databases">
        <title>Evolutionary Origins and Diversification of the Mycorrhizal Mutualists.</title>
        <authorList>
            <consortium name="DOE Joint Genome Institute"/>
            <consortium name="Mycorrhizal Genomics Consortium"/>
            <person name="Kohler A."/>
            <person name="Kuo A."/>
            <person name="Nagy L.G."/>
            <person name="Floudas D."/>
            <person name="Copeland A."/>
            <person name="Barry K.W."/>
            <person name="Cichocki N."/>
            <person name="Veneault-Fourrey C."/>
            <person name="LaButti K."/>
            <person name="Lindquist E.A."/>
            <person name="Lipzen A."/>
            <person name="Lundell T."/>
            <person name="Morin E."/>
            <person name="Murat C."/>
            <person name="Riley R."/>
            <person name="Ohm R."/>
            <person name="Sun H."/>
            <person name="Tunlid A."/>
            <person name="Henrissat B."/>
            <person name="Grigoriev I.V."/>
            <person name="Hibbett D.S."/>
            <person name="Martin F."/>
        </authorList>
    </citation>
    <scope>NUCLEOTIDE SEQUENCE [LARGE SCALE GENOMIC DNA]</scope>
    <source>
        <strain evidence="11">F 1598</strain>
    </source>
</reference>
<evidence type="ECO:0000259" key="9">
    <source>
        <dbReference type="PROSITE" id="PS51194"/>
    </source>
</evidence>
<dbReference type="SUPFAM" id="SSF52540">
    <property type="entry name" value="P-loop containing nucleoside triphosphate hydrolases"/>
    <property type="match status" value="1"/>
</dbReference>
<dbReference type="CDD" id="cd18791">
    <property type="entry name" value="SF2_C_RHA"/>
    <property type="match status" value="1"/>
</dbReference>
<dbReference type="PROSITE" id="PS51194">
    <property type="entry name" value="HELICASE_CTER"/>
    <property type="match status" value="1"/>
</dbReference>
<dbReference type="Gene3D" id="1.20.120.1080">
    <property type="match status" value="1"/>
</dbReference>
<evidence type="ECO:0000256" key="7">
    <source>
        <dbReference type="SAM" id="MobiDB-lite"/>
    </source>
</evidence>
<keyword evidence="4" id="KW-0347">Helicase</keyword>